<feature type="compositionally biased region" description="Polar residues" evidence="1">
    <location>
        <begin position="208"/>
        <end position="229"/>
    </location>
</feature>
<dbReference type="RefSeq" id="XP_033593602.1">
    <property type="nucleotide sequence ID" value="XM_033729696.1"/>
</dbReference>
<dbReference type="InterPro" id="IPR010684">
    <property type="entry name" value="RNA_pol_II_trans_fac_SIII_A"/>
</dbReference>
<dbReference type="OrthoDB" id="21513at2759"/>
<protein>
    <submittedName>
        <fullName evidence="2">RNA polymerase II transcription factor SIII subunit A-domain-containing protein</fullName>
    </submittedName>
</protein>
<gene>
    <name evidence="2" type="ORF">BDY17DRAFT_1591</name>
</gene>
<evidence type="ECO:0000313" key="2">
    <source>
        <dbReference type="EMBL" id="KAF2487033.1"/>
    </source>
</evidence>
<feature type="compositionally biased region" description="Polar residues" evidence="1">
    <location>
        <begin position="397"/>
        <end position="407"/>
    </location>
</feature>
<feature type="compositionally biased region" description="Low complexity" evidence="1">
    <location>
        <begin position="367"/>
        <end position="388"/>
    </location>
</feature>
<dbReference type="GO" id="GO:0070449">
    <property type="term" value="C:elongin complex"/>
    <property type="evidence" value="ECO:0007669"/>
    <property type="project" value="InterPro"/>
</dbReference>
<feature type="compositionally biased region" description="Basic and acidic residues" evidence="1">
    <location>
        <begin position="299"/>
        <end position="308"/>
    </location>
</feature>
<dbReference type="EMBL" id="MU001631">
    <property type="protein sequence ID" value="KAF2487033.1"/>
    <property type="molecule type" value="Genomic_DNA"/>
</dbReference>
<proteinExistence type="predicted"/>
<feature type="region of interest" description="Disordered" evidence="1">
    <location>
        <begin position="299"/>
        <end position="455"/>
    </location>
</feature>
<organism evidence="2 3">
    <name type="scientific">Neohortaea acidophila</name>
    <dbReference type="NCBI Taxonomy" id="245834"/>
    <lineage>
        <taxon>Eukaryota</taxon>
        <taxon>Fungi</taxon>
        <taxon>Dikarya</taxon>
        <taxon>Ascomycota</taxon>
        <taxon>Pezizomycotina</taxon>
        <taxon>Dothideomycetes</taxon>
        <taxon>Dothideomycetidae</taxon>
        <taxon>Mycosphaerellales</taxon>
        <taxon>Teratosphaeriaceae</taxon>
        <taxon>Neohortaea</taxon>
    </lineage>
</organism>
<name>A0A6A6Q5X0_9PEZI</name>
<evidence type="ECO:0000313" key="3">
    <source>
        <dbReference type="Proteomes" id="UP000799767"/>
    </source>
</evidence>
<dbReference type="PANTHER" id="PTHR15141:SF76">
    <property type="entry name" value="TRANSCRIPTION ELONGATION FACTOR B POLYPEPTIDE 3"/>
    <property type="match status" value="1"/>
</dbReference>
<dbReference type="Gene3D" id="6.10.250.3180">
    <property type="match status" value="1"/>
</dbReference>
<dbReference type="InterPro" id="IPR051870">
    <property type="entry name" value="Elongin-A_domain"/>
</dbReference>
<evidence type="ECO:0000256" key="1">
    <source>
        <dbReference type="SAM" id="MobiDB-lite"/>
    </source>
</evidence>
<accession>A0A6A6Q5X0</accession>
<feature type="region of interest" description="Disordered" evidence="1">
    <location>
        <begin position="182"/>
        <end position="252"/>
    </location>
</feature>
<dbReference type="Proteomes" id="UP000799767">
    <property type="component" value="Unassembled WGS sequence"/>
</dbReference>
<dbReference type="Pfam" id="PF06881">
    <property type="entry name" value="Elongin_A"/>
    <property type="match status" value="1"/>
</dbReference>
<dbReference type="PANTHER" id="PTHR15141">
    <property type="entry name" value="TRANSCRIPTION ELONGATION FACTOR B POLYPEPTIDE 3"/>
    <property type="match status" value="1"/>
</dbReference>
<dbReference type="AlphaFoldDB" id="A0A6A6Q5X0"/>
<feature type="compositionally biased region" description="Low complexity" evidence="1">
    <location>
        <begin position="230"/>
        <end position="244"/>
    </location>
</feature>
<feature type="compositionally biased region" description="Polar residues" evidence="1">
    <location>
        <begin position="315"/>
        <end position="340"/>
    </location>
</feature>
<keyword evidence="3" id="KW-1185">Reference proteome</keyword>
<dbReference type="GeneID" id="54470698"/>
<reference evidence="2" key="1">
    <citation type="journal article" date="2020" name="Stud. Mycol.">
        <title>101 Dothideomycetes genomes: a test case for predicting lifestyles and emergence of pathogens.</title>
        <authorList>
            <person name="Haridas S."/>
            <person name="Albert R."/>
            <person name="Binder M."/>
            <person name="Bloem J."/>
            <person name="Labutti K."/>
            <person name="Salamov A."/>
            <person name="Andreopoulos B."/>
            <person name="Baker S."/>
            <person name="Barry K."/>
            <person name="Bills G."/>
            <person name="Bluhm B."/>
            <person name="Cannon C."/>
            <person name="Castanera R."/>
            <person name="Culley D."/>
            <person name="Daum C."/>
            <person name="Ezra D."/>
            <person name="Gonzalez J."/>
            <person name="Henrissat B."/>
            <person name="Kuo A."/>
            <person name="Liang C."/>
            <person name="Lipzen A."/>
            <person name="Lutzoni F."/>
            <person name="Magnuson J."/>
            <person name="Mondo S."/>
            <person name="Nolan M."/>
            <person name="Ohm R."/>
            <person name="Pangilinan J."/>
            <person name="Park H.-J."/>
            <person name="Ramirez L."/>
            <person name="Alfaro M."/>
            <person name="Sun H."/>
            <person name="Tritt A."/>
            <person name="Yoshinaga Y."/>
            <person name="Zwiers L.-H."/>
            <person name="Turgeon B."/>
            <person name="Goodwin S."/>
            <person name="Spatafora J."/>
            <person name="Crous P."/>
            <person name="Grigoriev I."/>
        </authorList>
    </citation>
    <scope>NUCLEOTIDE SEQUENCE</scope>
    <source>
        <strain evidence="2">CBS 113389</strain>
    </source>
</reference>
<dbReference type="GO" id="GO:0006368">
    <property type="term" value="P:transcription elongation by RNA polymerase II"/>
    <property type="evidence" value="ECO:0007669"/>
    <property type="project" value="InterPro"/>
</dbReference>
<sequence length="455" mass="50110">MGAPSLRSLAQRECIRNIDSVKSVGDMEYRLVFPILDAITNPDQLQEIEENSPHIAEHDAILWKKFIMRDIIEWKKKKFEPKNPTSWGKVYRKMLRDQQREHDEQDEQLRANMAEAFQKKEESRVKFVQRVMPEPQRQTAFLDGKPNPNAGRWGISVQPVKKPTLKNAKTGADVMSALRKQSSTAAKWKSPITNPPFKRTPVPAPKSLVTSTQKPGNLNPSRTTPMAPQTRTLATTTATNTPTTETDRYSKPSRLQEYQQSQTRMRVPKARPLMYRFTGGASVAPERALKAAFSRLDRDEQMAKESGGRVKPLVTTFSTPSETTFYSNSKGPRTGSSTPPAQTPEAPFTFKAGGTGVSTPPARTPDATFKSKTAATGTATGPAQSPAPARTPVATAKPNTETTSTITPPARTPSPVKTPGDSPKPVMLTPAPVVSKKRSPAPVSIFMPTKKRKVK</sequence>